<dbReference type="GO" id="GO:0006621">
    <property type="term" value="P:protein retention in ER lumen"/>
    <property type="evidence" value="ECO:0007669"/>
    <property type="project" value="InterPro"/>
</dbReference>
<feature type="transmembrane region" description="Helical" evidence="11">
    <location>
        <begin position="35"/>
        <end position="56"/>
    </location>
</feature>
<keyword evidence="14" id="KW-1185">Reference proteome</keyword>
<dbReference type="GO" id="GO:0015031">
    <property type="term" value="P:protein transport"/>
    <property type="evidence" value="ECO:0007669"/>
    <property type="project" value="UniProtKB-KW"/>
</dbReference>
<dbReference type="EMBL" id="CM007900">
    <property type="protein sequence ID" value="OTG09215.1"/>
    <property type="molecule type" value="Genomic_DNA"/>
</dbReference>
<gene>
    <name evidence="13" type="ORF">HannXRQ_Chr11g0350461</name>
    <name evidence="12" type="ORF">HanXRQr2_Chr11g0515391</name>
</gene>
<dbReference type="PANTHER" id="PTHR10585">
    <property type="entry name" value="ER LUMEN PROTEIN RETAINING RECEPTOR"/>
    <property type="match status" value="1"/>
</dbReference>
<evidence type="ECO:0000313" key="13">
    <source>
        <dbReference type="EMBL" id="OTG09215.1"/>
    </source>
</evidence>
<protein>
    <submittedName>
        <fullName evidence="12 13">ER lumen protein retaining receptor</fullName>
    </submittedName>
</protein>
<evidence type="ECO:0000256" key="7">
    <source>
        <dbReference type="ARBA" id="ARBA00022927"/>
    </source>
</evidence>
<keyword evidence="5" id="KW-0256">Endoplasmic reticulum</keyword>
<keyword evidence="8 11" id="KW-1133">Transmembrane helix</keyword>
<evidence type="ECO:0000256" key="10">
    <source>
        <dbReference type="ARBA" id="ARBA00023170"/>
    </source>
</evidence>
<feature type="transmembrane region" description="Helical" evidence="11">
    <location>
        <begin position="68"/>
        <end position="87"/>
    </location>
</feature>
<sequence>MCVWLTHYYKSSLQLVPCPLLALVIYPHTYHPHLSKVMCAFCVYLEAIAVLLQLTMMQKTKMIEPSTAHYVFALGFARFLGSAPWIIQVYESAGAYLFLLGSGSFWLPTVLIG</sequence>
<dbReference type="GO" id="GO:0005789">
    <property type="term" value="C:endoplasmic reticulum membrane"/>
    <property type="evidence" value="ECO:0007669"/>
    <property type="project" value="UniProtKB-SubCell"/>
</dbReference>
<evidence type="ECO:0000256" key="5">
    <source>
        <dbReference type="ARBA" id="ARBA00022824"/>
    </source>
</evidence>
<evidence type="ECO:0000256" key="4">
    <source>
        <dbReference type="ARBA" id="ARBA00022692"/>
    </source>
</evidence>
<reference evidence="12 14" key="1">
    <citation type="journal article" date="2017" name="Nature">
        <title>The sunflower genome provides insights into oil metabolism, flowering and Asterid evolution.</title>
        <authorList>
            <person name="Badouin H."/>
            <person name="Gouzy J."/>
            <person name="Grassa C.J."/>
            <person name="Murat F."/>
            <person name="Staton S.E."/>
            <person name="Cottret L."/>
            <person name="Lelandais-Briere C."/>
            <person name="Owens G.L."/>
            <person name="Carrere S."/>
            <person name="Mayjonade B."/>
            <person name="Legrand L."/>
            <person name="Gill N."/>
            <person name="Kane N.C."/>
            <person name="Bowers J.E."/>
            <person name="Hubner S."/>
            <person name="Bellec A."/>
            <person name="Berard A."/>
            <person name="Berges H."/>
            <person name="Blanchet N."/>
            <person name="Boniface M.C."/>
            <person name="Brunel D."/>
            <person name="Catrice O."/>
            <person name="Chaidir N."/>
            <person name="Claudel C."/>
            <person name="Donnadieu C."/>
            <person name="Faraut T."/>
            <person name="Fievet G."/>
            <person name="Helmstetter N."/>
            <person name="King M."/>
            <person name="Knapp S.J."/>
            <person name="Lai Z."/>
            <person name="Le Paslier M.C."/>
            <person name="Lippi Y."/>
            <person name="Lorenzon L."/>
            <person name="Mandel J.R."/>
            <person name="Marage G."/>
            <person name="Marchand G."/>
            <person name="Marquand E."/>
            <person name="Bret-Mestries E."/>
            <person name="Morien E."/>
            <person name="Nambeesan S."/>
            <person name="Nguyen T."/>
            <person name="Pegot-Espagnet P."/>
            <person name="Pouilly N."/>
            <person name="Raftis F."/>
            <person name="Sallet E."/>
            <person name="Schiex T."/>
            <person name="Thomas J."/>
            <person name="Vandecasteele C."/>
            <person name="Vares D."/>
            <person name="Vear F."/>
            <person name="Vautrin S."/>
            <person name="Crespi M."/>
            <person name="Mangin B."/>
            <person name="Burke J.M."/>
            <person name="Salse J."/>
            <person name="Munos S."/>
            <person name="Vincourt P."/>
            <person name="Rieseberg L.H."/>
            <person name="Langlade N.B."/>
        </authorList>
    </citation>
    <scope>NUCLEOTIDE SEQUENCE [LARGE SCALE GENOMIC DNA]</scope>
    <source>
        <strain evidence="14">cv. SF193</strain>
        <tissue evidence="12">Leaves</tissue>
    </source>
</reference>
<dbReference type="PRINTS" id="PR00660">
    <property type="entry name" value="ERLUMENR"/>
</dbReference>
<evidence type="ECO:0000256" key="6">
    <source>
        <dbReference type="ARBA" id="ARBA00022892"/>
    </source>
</evidence>
<organism evidence="13 14">
    <name type="scientific">Helianthus annuus</name>
    <name type="common">Common sunflower</name>
    <dbReference type="NCBI Taxonomy" id="4232"/>
    <lineage>
        <taxon>Eukaryota</taxon>
        <taxon>Viridiplantae</taxon>
        <taxon>Streptophyta</taxon>
        <taxon>Embryophyta</taxon>
        <taxon>Tracheophyta</taxon>
        <taxon>Spermatophyta</taxon>
        <taxon>Magnoliopsida</taxon>
        <taxon>eudicotyledons</taxon>
        <taxon>Gunneridae</taxon>
        <taxon>Pentapetalae</taxon>
        <taxon>asterids</taxon>
        <taxon>campanulids</taxon>
        <taxon>Asterales</taxon>
        <taxon>Asteraceae</taxon>
        <taxon>Asteroideae</taxon>
        <taxon>Heliantheae alliance</taxon>
        <taxon>Heliantheae</taxon>
        <taxon>Helianthus</taxon>
    </lineage>
</organism>
<dbReference type="GO" id="GO:0016192">
    <property type="term" value="P:vesicle-mediated transport"/>
    <property type="evidence" value="ECO:0007669"/>
    <property type="project" value="UniProtKB-KW"/>
</dbReference>
<evidence type="ECO:0000313" key="14">
    <source>
        <dbReference type="Proteomes" id="UP000215914"/>
    </source>
</evidence>
<reference evidence="12" key="3">
    <citation type="submission" date="2020-06" db="EMBL/GenBank/DDBJ databases">
        <title>Helianthus annuus Genome sequencing and assembly Release 2.</title>
        <authorList>
            <person name="Gouzy J."/>
            <person name="Langlade N."/>
            <person name="Munos S."/>
        </authorList>
    </citation>
    <scope>NUCLEOTIDE SEQUENCE</scope>
    <source>
        <tissue evidence="12">Leaves</tissue>
    </source>
</reference>
<dbReference type="Proteomes" id="UP000215914">
    <property type="component" value="Chromosome 11"/>
</dbReference>
<dbReference type="InParanoid" id="A0A251TDJ1"/>
<keyword evidence="6" id="KW-0931">ER-Golgi transport</keyword>
<dbReference type="AlphaFoldDB" id="A0A251TDJ1"/>
<name>A0A251TDJ1_HELAN</name>
<evidence type="ECO:0000256" key="1">
    <source>
        <dbReference type="ARBA" id="ARBA00004477"/>
    </source>
</evidence>
<keyword evidence="9 11" id="KW-0472">Membrane</keyword>
<keyword evidence="7" id="KW-0653">Protein transport</keyword>
<comment type="similarity">
    <text evidence="2">Belongs to the ERD2 family.</text>
</comment>
<keyword evidence="10 13" id="KW-0675">Receptor</keyword>
<dbReference type="Pfam" id="PF00810">
    <property type="entry name" value="ER_lumen_recept"/>
    <property type="match status" value="1"/>
</dbReference>
<dbReference type="STRING" id="4232.A0A251TDJ1"/>
<dbReference type="InterPro" id="IPR000133">
    <property type="entry name" value="ER_ret_rcpt"/>
</dbReference>
<evidence type="ECO:0000313" key="12">
    <source>
        <dbReference type="EMBL" id="KAF5784079.1"/>
    </source>
</evidence>
<proteinExistence type="inferred from homology"/>
<evidence type="ECO:0000256" key="2">
    <source>
        <dbReference type="ARBA" id="ARBA00010120"/>
    </source>
</evidence>
<evidence type="ECO:0000256" key="9">
    <source>
        <dbReference type="ARBA" id="ARBA00023136"/>
    </source>
</evidence>
<feature type="transmembrane region" description="Helical" evidence="11">
    <location>
        <begin position="93"/>
        <end position="112"/>
    </location>
</feature>
<evidence type="ECO:0000256" key="11">
    <source>
        <dbReference type="SAM" id="Phobius"/>
    </source>
</evidence>
<dbReference type="Gramene" id="mRNA:HanXRQr2_Chr11g0515391">
    <property type="protein sequence ID" value="mRNA:HanXRQr2_Chr11g0515391"/>
    <property type="gene ID" value="HanXRQr2_Chr11g0515391"/>
</dbReference>
<keyword evidence="4 11" id="KW-0812">Transmembrane</keyword>
<dbReference type="EMBL" id="MNCJ02000326">
    <property type="protein sequence ID" value="KAF5784079.1"/>
    <property type="molecule type" value="Genomic_DNA"/>
</dbReference>
<evidence type="ECO:0000256" key="3">
    <source>
        <dbReference type="ARBA" id="ARBA00022448"/>
    </source>
</evidence>
<accession>A0A251TDJ1</accession>
<comment type="subcellular location">
    <subcellularLocation>
        <location evidence="1">Endoplasmic reticulum membrane</location>
        <topology evidence="1">Multi-pass membrane protein</topology>
    </subcellularLocation>
</comment>
<evidence type="ECO:0000256" key="8">
    <source>
        <dbReference type="ARBA" id="ARBA00022989"/>
    </source>
</evidence>
<dbReference type="GO" id="GO:0046923">
    <property type="term" value="F:ER retention sequence binding"/>
    <property type="evidence" value="ECO:0007669"/>
    <property type="project" value="InterPro"/>
</dbReference>
<reference evidence="13" key="2">
    <citation type="submission" date="2017-02" db="EMBL/GenBank/DDBJ databases">
        <title>Sunflower complete genome.</title>
        <authorList>
            <person name="Langlade N."/>
            <person name="Munos S."/>
        </authorList>
    </citation>
    <scope>NUCLEOTIDE SEQUENCE [LARGE SCALE GENOMIC DNA]</scope>
    <source>
        <tissue evidence="13">Leaves</tissue>
    </source>
</reference>
<keyword evidence="3" id="KW-0813">Transport</keyword>